<gene>
    <name evidence="2" type="ORF">ACFQDH_00920</name>
</gene>
<dbReference type="EMBL" id="JBHSWH010000001">
    <property type="protein sequence ID" value="MFC6703870.1"/>
    <property type="molecule type" value="Genomic_DNA"/>
</dbReference>
<protein>
    <submittedName>
        <fullName evidence="2">Uncharacterized protein</fullName>
    </submittedName>
</protein>
<sequence>MTVTGNQDNLARCHYSSLAPGASYNCRYGTHTISNADVTAGSYVPQLAVTGQSVAGNATSGTTGESVDLSASH</sequence>
<evidence type="ECO:0000313" key="3">
    <source>
        <dbReference type="Proteomes" id="UP001596298"/>
    </source>
</evidence>
<keyword evidence="3" id="KW-1185">Reference proteome</keyword>
<evidence type="ECO:0000313" key="2">
    <source>
        <dbReference type="EMBL" id="MFC6703870.1"/>
    </source>
</evidence>
<dbReference type="RefSeq" id="WP_382397604.1">
    <property type="nucleotide sequence ID" value="NZ_JBHSWH010000001.1"/>
</dbReference>
<evidence type="ECO:0000256" key="1">
    <source>
        <dbReference type="SAM" id="MobiDB-lite"/>
    </source>
</evidence>
<accession>A0ABW2AAI9</accession>
<reference evidence="3" key="1">
    <citation type="journal article" date="2019" name="Int. J. Syst. Evol. Microbiol.">
        <title>The Global Catalogue of Microorganisms (GCM) 10K type strain sequencing project: providing services to taxonomists for standard genome sequencing and annotation.</title>
        <authorList>
            <consortium name="The Broad Institute Genomics Platform"/>
            <consortium name="The Broad Institute Genome Sequencing Center for Infectious Disease"/>
            <person name="Wu L."/>
            <person name="Ma J."/>
        </authorList>
    </citation>
    <scope>NUCLEOTIDE SEQUENCE [LARGE SCALE GENOMIC DNA]</scope>
    <source>
        <strain evidence="3">CCUG 58127</strain>
    </source>
</reference>
<organism evidence="2 3">
    <name type="scientific">Flexivirga alba</name>
    <dbReference type="NCBI Taxonomy" id="702742"/>
    <lineage>
        <taxon>Bacteria</taxon>
        <taxon>Bacillati</taxon>
        <taxon>Actinomycetota</taxon>
        <taxon>Actinomycetes</taxon>
        <taxon>Micrococcales</taxon>
        <taxon>Dermacoccaceae</taxon>
        <taxon>Flexivirga</taxon>
    </lineage>
</organism>
<dbReference type="Proteomes" id="UP001596298">
    <property type="component" value="Unassembled WGS sequence"/>
</dbReference>
<name>A0ABW2AAI9_9MICO</name>
<comment type="caution">
    <text evidence="2">The sequence shown here is derived from an EMBL/GenBank/DDBJ whole genome shotgun (WGS) entry which is preliminary data.</text>
</comment>
<proteinExistence type="predicted"/>
<feature type="region of interest" description="Disordered" evidence="1">
    <location>
        <begin position="54"/>
        <end position="73"/>
    </location>
</feature>